<comment type="similarity">
    <text evidence="1 3">Belongs to the glycosyl hydrolase 17 family.</text>
</comment>
<name>D8LDW7_ECTSI</name>
<dbReference type="STRING" id="2880.D8LDW7"/>
<sequence length="324" mass="35619">MVGVNIGDTLTPTPWAPEKIEQALAQARSSGYFSCDAVKFWHCDASRVLPTAQQDHIRKVMVHANNHEMLSVSDWRAWVETHLSPVVGGLRGQRVHKEIFLAVGNEALAPWHVEMFGRRLVPCMKEVYTALLQTGLSDRVKLVTPLEMSILGASYPPSAGQVAEAHLEVVSEVVRFLVRIGSPFCINVYPFFAREHASRDFVLFGPDEGYTDGEGGCLRYTNMFNAQFDAVVTGISKLKDCIVGADQLEMVVTEVGWPTAGSGMADKESARRFTAGATLASTKGTPLRPGRLDVYLFELYDECQQDGAAHEKHFGLFDIGGCPK</sequence>
<proteinExistence type="inferred from homology"/>
<dbReference type="EMBL" id="FN649749">
    <property type="protein sequence ID" value="CBN75543.1"/>
    <property type="molecule type" value="Genomic_DNA"/>
</dbReference>
<keyword evidence="2 4" id="KW-0378">Hydrolase</keyword>
<dbReference type="OrthoDB" id="77201at2759"/>
<evidence type="ECO:0000313" key="6">
    <source>
        <dbReference type="Proteomes" id="UP000002630"/>
    </source>
</evidence>
<dbReference type="InParanoid" id="D8LDW7"/>
<dbReference type="PANTHER" id="PTHR32227">
    <property type="entry name" value="GLUCAN ENDO-1,3-BETA-GLUCOSIDASE BG1-RELATED-RELATED"/>
    <property type="match status" value="1"/>
</dbReference>
<dbReference type="GO" id="GO:0042973">
    <property type="term" value="F:glucan endo-1,3-beta-D-glucosidase activity"/>
    <property type="evidence" value="ECO:0007669"/>
    <property type="project" value="UniProtKB-EC"/>
</dbReference>
<dbReference type="EMBL" id="FN647924">
    <property type="protein sequence ID" value="CBN75543.1"/>
    <property type="molecule type" value="Genomic_DNA"/>
</dbReference>
<dbReference type="Gene3D" id="3.20.20.80">
    <property type="entry name" value="Glycosidases"/>
    <property type="match status" value="1"/>
</dbReference>
<organism evidence="5 6">
    <name type="scientific">Ectocarpus siliculosus</name>
    <name type="common">Brown alga</name>
    <name type="synonym">Conferva siliculosa</name>
    <dbReference type="NCBI Taxonomy" id="2880"/>
    <lineage>
        <taxon>Eukaryota</taxon>
        <taxon>Sar</taxon>
        <taxon>Stramenopiles</taxon>
        <taxon>Ochrophyta</taxon>
        <taxon>PX clade</taxon>
        <taxon>Phaeophyceae</taxon>
        <taxon>Ectocarpales</taxon>
        <taxon>Ectocarpaceae</taxon>
        <taxon>Ectocarpus</taxon>
    </lineage>
</organism>
<dbReference type="Proteomes" id="UP000002630">
    <property type="component" value="Linkage Group LG24"/>
</dbReference>
<dbReference type="InterPro" id="IPR017853">
    <property type="entry name" value="GH"/>
</dbReference>
<evidence type="ECO:0000256" key="2">
    <source>
        <dbReference type="ARBA" id="ARBA00022801"/>
    </source>
</evidence>
<evidence type="ECO:0000256" key="1">
    <source>
        <dbReference type="ARBA" id="ARBA00008773"/>
    </source>
</evidence>
<dbReference type="SUPFAM" id="SSF51445">
    <property type="entry name" value="(Trans)glycosidases"/>
    <property type="match status" value="1"/>
</dbReference>
<accession>D8LDW7</accession>
<reference evidence="5 6" key="1">
    <citation type="journal article" date="2010" name="Nature">
        <title>The Ectocarpus genome and the independent evolution of multicellularity in brown algae.</title>
        <authorList>
            <person name="Cock J.M."/>
            <person name="Sterck L."/>
            <person name="Rouze P."/>
            <person name="Scornet D."/>
            <person name="Allen A.E."/>
            <person name="Amoutzias G."/>
            <person name="Anthouard V."/>
            <person name="Artiguenave F."/>
            <person name="Aury J.M."/>
            <person name="Badger J.H."/>
            <person name="Beszteri B."/>
            <person name="Billiau K."/>
            <person name="Bonnet E."/>
            <person name="Bothwell J.H."/>
            <person name="Bowler C."/>
            <person name="Boyen C."/>
            <person name="Brownlee C."/>
            <person name="Carrano C.J."/>
            <person name="Charrier B."/>
            <person name="Cho G.Y."/>
            <person name="Coelho S.M."/>
            <person name="Collen J."/>
            <person name="Corre E."/>
            <person name="Da Silva C."/>
            <person name="Delage L."/>
            <person name="Delaroque N."/>
            <person name="Dittami S.M."/>
            <person name="Doulbeau S."/>
            <person name="Elias M."/>
            <person name="Farnham G."/>
            <person name="Gachon C.M."/>
            <person name="Gschloessl B."/>
            <person name="Heesch S."/>
            <person name="Jabbari K."/>
            <person name="Jubin C."/>
            <person name="Kawai H."/>
            <person name="Kimura K."/>
            <person name="Kloareg B."/>
            <person name="Kupper F.C."/>
            <person name="Lang D."/>
            <person name="Le Bail A."/>
            <person name="Leblanc C."/>
            <person name="Lerouge P."/>
            <person name="Lohr M."/>
            <person name="Lopez P.J."/>
            <person name="Martens C."/>
            <person name="Maumus F."/>
            <person name="Michel G."/>
            <person name="Miranda-Saavedra D."/>
            <person name="Morales J."/>
            <person name="Moreau H."/>
            <person name="Motomura T."/>
            <person name="Nagasato C."/>
            <person name="Napoli C.A."/>
            <person name="Nelson D.R."/>
            <person name="Nyvall-Collen P."/>
            <person name="Peters A.F."/>
            <person name="Pommier C."/>
            <person name="Potin P."/>
            <person name="Poulain J."/>
            <person name="Quesneville H."/>
            <person name="Read B."/>
            <person name="Rensing S.A."/>
            <person name="Ritter A."/>
            <person name="Rousvoal S."/>
            <person name="Samanta M."/>
            <person name="Samson G."/>
            <person name="Schroeder D.C."/>
            <person name="Segurens B."/>
            <person name="Strittmatter M."/>
            <person name="Tonon T."/>
            <person name="Tregear J.W."/>
            <person name="Valentin K."/>
            <person name="von Dassow P."/>
            <person name="Yamagishi T."/>
            <person name="Van de Peer Y."/>
            <person name="Wincker P."/>
        </authorList>
    </citation>
    <scope>NUCLEOTIDE SEQUENCE [LARGE SCALE GENOMIC DNA]</scope>
    <source>
        <strain evidence="6">Ec32 / CCAP1310/4</strain>
    </source>
</reference>
<protein>
    <submittedName>
        <fullName evidence="5">Endo-1,3-beta-glucanase, family GH17</fullName>
        <ecNumber evidence="5">3.2.1.39</ecNumber>
    </submittedName>
</protein>
<dbReference type="InterPro" id="IPR000490">
    <property type="entry name" value="Glyco_hydro_17"/>
</dbReference>
<keyword evidence="6" id="KW-1185">Reference proteome</keyword>
<dbReference type="AlphaFoldDB" id="D8LDW7"/>
<keyword evidence="4 5" id="KW-0326">Glycosidase</keyword>
<dbReference type="Pfam" id="PF00332">
    <property type="entry name" value="Glyco_hydro_17"/>
    <property type="match status" value="1"/>
</dbReference>
<evidence type="ECO:0000256" key="3">
    <source>
        <dbReference type="RuleBase" id="RU004335"/>
    </source>
</evidence>
<dbReference type="InterPro" id="IPR044965">
    <property type="entry name" value="Glyco_hydro_17_plant"/>
</dbReference>
<evidence type="ECO:0000256" key="4">
    <source>
        <dbReference type="RuleBase" id="RU004336"/>
    </source>
</evidence>
<dbReference type="PROSITE" id="PS00587">
    <property type="entry name" value="GLYCOSYL_HYDROL_F17"/>
    <property type="match status" value="1"/>
</dbReference>
<dbReference type="GO" id="GO:0005975">
    <property type="term" value="P:carbohydrate metabolic process"/>
    <property type="evidence" value="ECO:0007669"/>
    <property type="project" value="InterPro"/>
</dbReference>
<dbReference type="EC" id="3.2.1.39" evidence="5"/>
<evidence type="ECO:0000313" key="5">
    <source>
        <dbReference type="EMBL" id="CBN75543.1"/>
    </source>
</evidence>
<gene>
    <name evidence="5" type="ORF">Esi_0128_0015</name>
</gene>